<dbReference type="PROSITE" id="PS50887">
    <property type="entry name" value="GGDEF"/>
    <property type="match status" value="1"/>
</dbReference>
<evidence type="ECO:0000256" key="2">
    <source>
        <dbReference type="ARBA" id="ARBA00012528"/>
    </source>
</evidence>
<dbReference type="GO" id="GO:0052621">
    <property type="term" value="F:diguanylate cyclase activity"/>
    <property type="evidence" value="ECO:0007669"/>
    <property type="project" value="UniProtKB-EC"/>
</dbReference>
<keyword evidence="4" id="KW-1133">Transmembrane helix</keyword>
<comment type="caution">
    <text evidence="6">The sequence shown here is derived from an EMBL/GenBank/DDBJ whole genome shotgun (WGS) entry which is preliminary data.</text>
</comment>
<dbReference type="Pfam" id="PF00990">
    <property type="entry name" value="GGDEF"/>
    <property type="match status" value="1"/>
</dbReference>
<proteinExistence type="predicted"/>
<protein>
    <recommendedName>
        <fullName evidence="2">diguanylate cyclase</fullName>
        <ecNumber evidence="2">2.7.7.65</ecNumber>
    </recommendedName>
</protein>
<dbReference type="EMBL" id="SHMF01000004">
    <property type="protein sequence ID" value="TAA33815.1"/>
    <property type="molecule type" value="Genomic_DNA"/>
</dbReference>
<dbReference type="InterPro" id="IPR029787">
    <property type="entry name" value="Nucleotide_cyclase"/>
</dbReference>
<dbReference type="NCBIfam" id="TIGR00254">
    <property type="entry name" value="GGDEF"/>
    <property type="match status" value="1"/>
</dbReference>
<gene>
    <name evidence="6" type="ORF">EA656_15420</name>
</gene>
<feature type="transmembrane region" description="Helical" evidence="4">
    <location>
        <begin position="267"/>
        <end position="289"/>
    </location>
</feature>
<comment type="cofactor">
    <cofactor evidence="1">
        <name>Mg(2+)</name>
        <dbReference type="ChEBI" id="CHEBI:18420"/>
    </cofactor>
</comment>
<dbReference type="EC" id="2.7.7.65" evidence="2"/>
<feature type="transmembrane region" description="Helical" evidence="4">
    <location>
        <begin position="174"/>
        <end position="196"/>
    </location>
</feature>
<evidence type="ECO:0000256" key="1">
    <source>
        <dbReference type="ARBA" id="ARBA00001946"/>
    </source>
</evidence>
<dbReference type="CDD" id="cd01949">
    <property type="entry name" value="GGDEF"/>
    <property type="match status" value="1"/>
</dbReference>
<dbReference type="FunFam" id="3.30.70.270:FF:000001">
    <property type="entry name" value="Diguanylate cyclase domain protein"/>
    <property type="match status" value="1"/>
</dbReference>
<feature type="transmembrane region" description="Helical" evidence="4">
    <location>
        <begin position="327"/>
        <end position="346"/>
    </location>
</feature>
<dbReference type="InterPro" id="IPR000160">
    <property type="entry name" value="GGDEF_dom"/>
</dbReference>
<evidence type="ECO:0000313" key="6">
    <source>
        <dbReference type="EMBL" id="TAA33815.1"/>
    </source>
</evidence>
<name>A0A4Q8LSU8_9GAMM</name>
<dbReference type="AlphaFoldDB" id="A0A4Q8LSU8"/>
<feature type="transmembrane region" description="Helical" evidence="4">
    <location>
        <begin position="295"/>
        <end position="320"/>
    </location>
</feature>
<comment type="catalytic activity">
    <reaction evidence="3">
        <text>2 GTP = 3',3'-c-di-GMP + 2 diphosphate</text>
        <dbReference type="Rhea" id="RHEA:24898"/>
        <dbReference type="ChEBI" id="CHEBI:33019"/>
        <dbReference type="ChEBI" id="CHEBI:37565"/>
        <dbReference type="ChEBI" id="CHEBI:58805"/>
        <dbReference type="EC" id="2.7.7.65"/>
    </reaction>
</comment>
<reference evidence="6 7" key="1">
    <citation type="submission" date="2019-02" db="EMBL/GenBank/DDBJ databases">
        <title>WGS of Pseudoxanthomonas species novum from clinical isolates.</title>
        <authorList>
            <person name="Bernier A.-M."/>
            <person name="Bernard K."/>
            <person name="Vachon A."/>
        </authorList>
    </citation>
    <scope>NUCLEOTIDE SEQUENCE [LARGE SCALE GENOMIC DNA]</scope>
    <source>
        <strain evidence="6 7">NML140781</strain>
    </source>
</reference>
<dbReference type="PANTHER" id="PTHR45138:SF9">
    <property type="entry name" value="DIGUANYLATE CYCLASE DGCM-RELATED"/>
    <property type="match status" value="1"/>
</dbReference>
<dbReference type="InterPro" id="IPR043128">
    <property type="entry name" value="Rev_trsase/Diguanyl_cyclase"/>
</dbReference>
<feature type="transmembrane region" description="Helical" evidence="4">
    <location>
        <begin position="203"/>
        <end position="225"/>
    </location>
</feature>
<evidence type="ECO:0000313" key="7">
    <source>
        <dbReference type="Proteomes" id="UP000292087"/>
    </source>
</evidence>
<dbReference type="SUPFAM" id="SSF55073">
    <property type="entry name" value="Nucleotide cyclase"/>
    <property type="match status" value="1"/>
</dbReference>
<dbReference type="SMART" id="SM00267">
    <property type="entry name" value="GGDEF"/>
    <property type="match status" value="1"/>
</dbReference>
<feature type="transmembrane region" description="Helical" evidence="4">
    <location>
        <begin position="237"/>
        <end position="255"/>
    </location>
</feature>
<evidence type="ECO:0000256" key="4">
    <source>
        <dbReference type="SAM" id="Phobius"/>
    </source>
</evidence>
<dbReference type="PANTHER" id="PTHR45138">
    <property type="entry name" value="REGULATORY COMPONENTS OF SENSORY TRANSDUCTION SYSTEM"/>
    <property type="match status" value="1"/>
</dbReference>
<evidence type="ECO:0000256" key="3">
    <source>
        <dbReference type="ARBA" id="ARBA00034247"/>
    </source>
</evidence>
<dbReference type="Proteomes" id="UP000292087">
    <property type="component" value="Unassembled WGS sequence"/>
</dbReference>
<keyword evidence="4" id="KW-0472">Membrane</keyword>
<accession>A0A4Q8LSU8</accession>
<keyword evidence="4" id="KW-0812">Transmembrane</keyword>
<organism evidence="6 7">
    <name type="scientific">Pseudoxanthomonas winnipegensis</name>
    <dbReference type="NCBI Taxonomy" id="2480810"/>
    <lineage>
        <taxon>Bacteria</taxon>
        <taxon>Pseudomonadati</taxon>
        <taxon>Pseudomonadota</taxon>
        <taxon>Gammaproteobacteria</taxon>
        <taxon>Lysobacterales</taxon>
        <taxon>Lysobacteraceae</taxon>
        <taxon>Pseudoxanthomonas</taxon>
    </lineage>
</organism>
<dbReference type="Gene3D" id="3.30.70.270">
    <property type="match status" value="1"/>
</dbReference>
<feature type="domain" description="GGDEF" evidence="5">
    <location>
        <begin position="421"/>
        <end position="554"/>
    </location>
</feature>
<sequence length="555" mass="60251">MVVRRVAALIAKPMTSDLASRLPRLLCLVLLLVLGLAACAPASQPRAFVVSGQPALAEEHIDPCRHQHRPGHVLIPLAPPVGGWPGTPQAALAMNIYQGQVEIRHGTRERCGTPLDARTLDSRFRTGMGTVLVPPRGNLQPIEVEFDQAALPLWRPIVMLGEPAVVQRQDTLRFSMRVACLAVVLSLVLSCLLTFIATRERAFLSAAIGAVTFALWIALLSGLWTYPRPWLPLDETLALRLIAALPTAMIGLALRMLRDPGKASSRVYRLAGVVSVAFLLLSAVVLVLPEAALRTIWLLDGVGFVALCVLLAARAVLALVRRQPGGMITLACLAPLLLATGLELFAPTLLALWEVETLMVTGVWLGLTASMALTLRLGSLRQQRDQMRLLAQTDALTGLPNRRAALERLAQARAGAQQEGRLLTVCFLDIDHFKDINDRYGHDVGDRVLERVAATLRAVFRGQDYVARMGGEEFLVMLPDAEPAHALRRIDALREPLDGIARDLGLPELRVTLSTGITGLLPQDRDTRGLLQRADAAMYAAKRAGRDRATLAEVG</sequence>
<dbReference type="InterPro" id="IPR050469">
    <property type="entry name" value="Diguanylate_Cyclase"/>
</dbReference>
<feature type="transmembrane region" description="Helical" evidence="4">
    <location>
        <begin position="358"/>
        <end position="378"/>
    </location>
</feature>
<evidence type="ECO:0000259" key="5">
    <source>
        <dbReference type="PROSITE" id="PS50887"/>
    </source>
</evidence>